<reference evidence="1 2" key="1">
    <citation type="journal article" date="2014" name="Nat. Commun.">
        <title>Molecular traces of alternative social organization in a termite genome.</title>
        <authorList>
            <person name="Terrapon N."/>
            <person name="Li C."/>
            <person name="Robertson H.M."/>
            <person name="Ji L."/>
            <person name="Meng X."/>
            <person name="Booth W."/>
            <person name="Chen Z."/>
            <person name="Childers C.P."/>
            <person name="Glastad K.M."/>
            <person name="Gokhale K."/>
            <person name="Gowin J."/>
            <person name="Gronenberg W."/>
            <person name="Hermansen R.A."/>
            <person name="Hu H."/>
            <person name="Hunt B.G."/>
            <person name="Huylmans A.K."/>
            <person name="Khalil S.M."/>
            <person name="Mitchell R.D."/>
            <person name="Munoz-Torres M.C."/>
            <person name="Mustard J.A."/>
            <person name="Pan H."/>
            <person name="Reese J.T."/>
            <person name="Scharf M.E."/>
            <person name="Sun F."/>
            <person name="Vogel H."/>
            <person name="Xiao J."/>
            <person name="Yang W."/>
            <person name="Yang Z."/>
            <person name="Yang Z."/>
            <person name="Zhou J."/>
            <person name="Zhu J."/>
            <person name="Brent C.S."/>
            <person name="Elsik C.G."/>
            <person name="Goodisman M.A."/>
            <person name="Liberles D.A."/>
            <person name="Roe R.M."/>
            <person name="Vargo E.L."/>
            <person name="Vilcinskas A."/>
            <person name="Wang J."/>
            <person name="Bornberg-Bauer E."/>
            <person name="Korb J."/>
            <person name="Zhang G."/>
            <person name="Liebig J."/>
        </authorList>
    </citation>
    <scope>NUCLEOTIDE SEQUENCE [LARGE SCALE GENOMIC DNA]</scope>
    <source>
        <tissue evidence="1">Whole organism</tissue>
    </source>
</reference>
<dbReference type="EMBL" id="KK853297">
    <property type="protein sequence ID" value="KDR08788.1"/>
    <property type="molecule type" value="Genomic_DNA"/>
</dbReference>
<organism evidence="1 2">
    <name type="scientific">Zootermopsis nevadensis</name>
    <name type="common">Dampwood termite</name>
    <dbReference type="NCBI Taxonomy" id="136037"/>
    <lineage>
        <taxon>Eukaryota</taxon>
        <taxon>Metazoa</taxon>
        <taxon>Ecdysozoa</taxon>
        <taxon>Arthropoda</taxon>
        <taxon>Hexapoda</taxon>
        <taxon>Insecta</taxon>
        <taxon>Pterygota</taxon>
        <taxon>Neoptera</taxon>
        <taxon>Polyneoptera</taxon>
        <taxon>Dictyoptera</taxon>
        <taxon>Blattodea</taxon>
        <taxon>Blattoidea</taxon>
        <taxon>Termitoidae</taxon>
        <taxon>Termopsidae</taxon>
        <taxon>Zootermopsis</taxon>
    </lineage>
</organism>
<dbReference type="InParanoid" id="A0A067QLB9"/>
<gene>
    <name evidence="1" type="ORF">L798_00967</name>
</gene>
<proteinExistence type="predicted"/>
<protein>
    <submittedName>
        <fullName evidence="1">Uncharacterized protein</fullName>
    </submittedName>
</protein>
<accession>A0A067QLB9</accession>
<keyword evidence="2" id="KW-1185">Reference proteome</keyword>
<name>A0A067QLB9_ZOONE</name>
<dbReference type="AlphaFoldDB" id="A0A067QLB9"/>
<dbReference type="Proteomes" id="UP000027135">
    <property type="component" value="Unassembled WGS sequence"/>
</dbReference>
<sequence length="117" mass="13335">MQFTVTKVTIMTASNHIPFFYTYVGVVQTPKGEAGWKENTLMKTPRQKQFHVSRPLLLQYSVCEDVDRCDDDNGAYGVTTGEEWEGSSFGVLHSEEEYHNLRRADFKEIALVLPNTS</sequence>
<evidence type="ECO:0000313" key="2">
    <source>
        <dbReference type="Proteomes" id="UP000027135"/>
    </source>
</evidence>
<evidence type="ECO:0000313" key="1">
    <source>
        <dbReference type="EMBL" id="KDR08788.1"/>
    </source>
</evidence>